<keyword evidence="1" id="KW-1133">Transmembrane helix</keyword>
<keyword evidence="3" id="KW-1185">Reference proteome</keyword>
<name>A0A7J7JM36_BUGNE</name>
<dbReference type="Proteomes" id="UP000593567">
    <property type="component" value="Unassembled WGS sequence"/>
</dbReference>
<evidence type="ECO:0000256" key="1">
    <source>
        <dbReference type="SAM" id="Phobius"/>
    </source>
</evidence>
<protein>
    <submittedName>
        <fullName evidence="2">Uncharacterized protein</fullName>
    </submittedName>
</protein>
<proteinExistence type="predicted"/>
<dbReference type="EMBL" id="VXIV02002092">
    <property type="protein sequence ID" value="KAF6027429.1"/>
    <property type="molecule type" value="Genomic_DNA"/>
</dbReference>
<evidence type="ECO:0000313" key="2">
    <source>
        <dbReference type="EMBL" id="KAF6027429.1"/>
    </source>
</evidence>
<comment type="caution">
    <text evidence="2">The sequence shown here is derived from an EMBL/GenBank/DDBJ whole genome shotgun (WGS) entry which is preliminary data.</text>
</comment>
<sequence>MDLKLSEKLRTATEGTVFDLLCEQLKNWTPVISEAIERTPVLETLTGLIRIDGRSLEEIFGQKNIERFLAVANLLNSIKSKEHLISVLNDLISILCLMGCIVENLMHLRWALLAENCATLCGKITANYAENEELYRNLFDVLKLFVPIEEILRVASNICAAIRKGANSLAAYISANWSKLVKKAAFMGAWATIFLIISFIFNIFKSSKDKKK</sequence>
<gene>
    <name evidence="2" type="ORF">EB796_014262</name>
</gene>
<dbReference type="AlphaFoldDB" id="A0A7J7JM36"/>
<organism evidence="2 3">
    <name type="scientific">Bugula neritina</name>
    <name type="common">Brown bryozoan</name>
    <name type="synonym">Sertularia neritina</name>
    <dbReference type="NCBI Taxonomy" id="10212"/>
    <lineage>
        <taxon>Eukaryota</taxon>
        <taxon>Metazoa</taxon>
        <taxon>Spiralia</taxon>
        <taxon>Lophotrochozoa</taxon>
        <taxon>Bryozoa</taxon>
        <taxon>Gymnolaemata</taxon>
        <taxon>Cheilostomatida</taxon>
        <taxon>Flustrina</taxon>
        <taxon>Buguloidea</taxon>
        <taxon>Bugulidae</taxon>
        <taxon>Bugula</taxon>
    </lineage>
</organism>
<keyword evidence="1" id="KW-0812">Transmembrane</keyword>
<evidence type="ECO:0000313" key="3">
    <source>
        <dbReference type="Proteomes" id="UP000593567"/>
    </source>
</evidence>
<reference evidence="2" key="1">
    <citation type="submission" date="2020-06" db="EMBL/GenBank/DDBJ databases">
        <title>Draft genome of Bugula neritina, a colonial animal packing powerful symbionts and potential medicines.</title>
        <authorList>
            <person name="Rayko M."/>
        </authorList>
    </citation>
    <scope>NUCLEOTIDE SEQUENCE [LARGE SCALE GENOMIC DNA]</scope>
    <source>
        <strain evidence="2">Kwan_BN1</strain>
    </source>
</reference>
<feature type="transmembrane region" description="Helical" evidence="1">
    <location>
        <begin position="184"/>
        <end position="204"/>
    </location>
</feature>
<accession>A0A7J7JM36</accession>
<keyword evidence="1" id="KW-0472">Membrane</keyword>